<dbReference type="PROSITE" id="PS50011">
    <property type="entry name" value="PROTEIN_KINASE_DOM"/>
    <property type="match status" value="1"/>
</dbReference>
<dbReference type="InterPro" id="IPR001245">
    <property type="entry name" value="Ser-Thr/Tyr_kinase_cat_dom"/>
</dbReference>
<organism evidence="5 6">
    <name type="scientific">Ostreobium quekettii</name>
    <dbReference type="NCBI Taxonomy" id="121088"/>
    <lineage>
        <taxon>Eukaryota</taxon>
        <taxon>Viridiplantae</taxon>
        <taxon>Chlorophyta</taxon>
        <taxon>core chlorophytes</taxon>
        <taxon>Ulvophyceae</taxon>
        <taxon>TCBD clade</taxon>
        <taxon>Bryopsidales</taxon>
        <taxon>Ostreobineae</taxon>
        <taxon>Ostreobiaceae</taxon>
        <taxon>Ostreobium</taxon>
    </lineage>
</organism>
<name>A0A8S1JAX7_9CHLO</name>
<keyword evidence="6" id="KW-1185">Reference proteome</keyword>
<feature type="signal peptide" evidence="3">
    <location>
        <begin position="1"/>
        <end position="31"/>
    </location>
</feature>
<dbReference type="SUPFAM" id="SSF56112">
    <property type="entry name" value="Protein kinase-like (PK-like)"/>
    <property type="match status" value="1"/>
</dbReference>
<dbReference type="GO" id="GO:0005524">
    <property type="term" value="F:ATP binding"/>
    <property type="evidence" value="ECO:0007669"/>
    <property type="project" value="InterPro"/>
</dbReference>
<dbReference type="PANTHER" id="PTHR44329">
    <property type="entry name" value="SERINE/THREONINE-PROTEIN KINASE TNNI3K-RELATED"/>
    <property type="match status" value="1"/>
</dbReference>
<accession>A0A8S1JAX7</accession>
<feature type="transmembrane region" description="Helical" evidence="2">
    <location>
        <begin position="279"/>
        <end position="303"/>
    </location>
</feature>
<evidence type="ECO:0000256" key="3">
    <source>
        <dbReference type="SAM" id="SignalP"/>
    </source>
</evidence>
<feature type="compositionally biased region" description="Low complexity" evidence="1">
    <location>
        <begin position="858"/>
        <end position="869"/>
    </location>
</feature>
<feature type="chain" id="PRO_5035717428" description="Protein kinase domain-containing protein" evidence="3">
    <location>
        <begin position="32"/>
        <end position="1026"/>
    </location>
</feature>
<dbReference type="InterPro" id="IPR011009">
    <property type="entry name" value="Kinase-like_dom_sf"/>
</dbReference>
<evidence type="ECO:0000259" key="4">
    <source>
        <dbReference type="PROSITE" id="PS50011"/>
    </source>
</evidence>
<keyword evidence="2" id="KW-0812">Transmembrane</keyword>
<dbReference type="AlphaFoldDB" id="A0A8S1JAX7"/>
<sequence length="1026" mass="109935">MGRVRSSSWSLAAYATRCLSFLLAVIVPISCLETENQFGFVSINNHINTTVVADCEALQEALRSEVEDNLIVVIAYIRCDPTVWDQSVVVYGNKTVTGPGHGVIVGAVDWGSGDGVVVVGNGSSLTFQDIIILQDYLGANALLNLQFLSAGTESNAFLKGVAVGVGVCPQPVGIYDKDLRDLERPGHIPGEQEAARLDVTGLFVRDVAFSPYGDSTWQQCNVIWRCGVMSALEPKFLKDFNDELVSPVCGDPLADGVSPLGVGLRRRRVEKVESEEDKAAIGISLSVLGLFLVIVVVGALMLFRHRGKKRRRKADEIQRKIKGPQHNCLQPMDGPGDVLAPRELCSPHLGSTSTGNFPNVFKMDLADVELGKRLKRGKSGSVYKCSYQGVPVAVKVVDHRGEGLQEDTGEPLEAELCKQMLHGNVVATYLYKTVRFDSLFSSTHTTWNRGSASIMETRSGQLTESGSNVEGCLSVNMDPKGYRTFIVMEYCNGGSLLKGINSGAFFTQETGPLAMRALLTALDIARGVGFLHDMCIVHGDLRPESCLVKSEASNKKGFVCKVGDFKLSRYVADALPLKATAVGCTAYAAPELLRSGTLTKAADVYAMGMILWRLLSDIPAYKSMKEEEVVEFVLRGQRPEIPAHFSKGYRELVEACWHQDRARRPEFHQIVDRLQALVSAAAATSGESSARPDGPGSPGAVVTQQTWELLTESLSGNRIYTPVFPSGDGSTSSKNPDPDGQPAKVEGGVKDSAPHGGEVVDLAPKRRGEVAAGEASEAGGSKEREQEPSQSDSTASDSSASPRRRVCDSVADMPGSRATHFQEVDEAVGESERPSDSDRGSSYGRSFLSSFLAGRGGYSSPRGRSSPPRHAGVSRFEHRAPRRDNDRGPGPASPSRPTTRGRFQVSIATATSAQHADRMGRAACSGESGVEGEGEVHGLQQCAPPESGSEEEGGEGERRGSGESQRTSSGALPAHLPVPPETFGVSSKEVAAPGILLEVEEPMSVSADGWVPSRIPRNPRRAPSPL</sequence>
<evidence type="ECO:0000313" key="6">
    <source>
        <dbReference type="Proteomes" id="UP000708148"/>
    </source>
</evidence>
<dbReference type="GO" id="GO:0004674">
    <property type="term" value="F:protein serine/threonine kinase activity"/>
    <property type="evidence" value="ECO:0007669"/>
    <property type="project" value="TreeGrafter"/>
</dbReference>
<reference evidence="5" key="1">
    <citation type="submission" date="2020-12" db="EMBL/GenBank/DDBJ databases">
        <authorList>
            <person name="Iha C."/>
        </authorList>
    </citation>
    <scope>NUCLEOTIDE SEQUENCE</scope>
</reference>
<feature type="compositionally biased region" description="Basic and acidic residues" evidence="1">
    <location>
        <begin position="875"/>
        <end position="887"/>
    </location>
</feature>
<evidence type="ECO:0000256" key="1">
    <source>
        <dbReference type="SAM" id="MobiDB-lite"/>
    </source>
</evidence>
<feature type="region of interest" description="Disordered" evidence="1">
    <location>
        <begin position="1006"/>
        <end position="1026"/>
    </location>
</feature>
<evidence type="ECO:0000256" key="2">
    <source>
        <dbReference type="SAM" id="Phobius"/>
    </source>
</evidence>
<dbReference type="Pfam" id="PF07714">
    <property type="entry name" value="PK_Tyr_Ser-Thr"/>
    <property type="match status" value="1"/>
</dbReference>
<feature type="compositionally biased region" description="Low complexity" evidence="1">
    <location>
        <begin position="770"/>
        <end position="779"/>
    </location>
</feature>
<dbReference type="Proteomes" id="UP000708148">
    <property type="component" value="Unassembled WGS sequence"/>
</dbReference>
<feature type="compositionally biased region" description="Low complexity" evidence="1">
    <location>
        <begin position="789"/>
        <end position="801"/>
    </location>
</feature>
<evidence type="ECO:0000313" key="5">
    <source>
        <dbReference type="EMBL" id="CAD7703263.1"/>
    </source>
</evidence>
<dbReference type="InterPro" id="IPR000719">
    <property type="entry name" value="Prot_kinase_dom"/>
</dbReference>
<keyword evidence="2" id="KW-0472">Membrane</keyword>
<dbReference type="Gene3D" id="3.30.200.20">
    <property type="entry name" value="Phosphorylase Kinase, domain 1"/>
    <property type="match status" value="1"/>
</dbReference>
<comment type="caution">
    <text evidence="5">The sequence shown here is derived from an EMBL/GenBank/DDBJ whole genome shotgun (WGS) entry which is preliminary data.</text>
</comment>
<dbReference type="OrthoDB" id="533232at2759"/>
<feature type="region of interest" description="Disordered" evidence="1">
    <location>
        <begin position="718"/>
        <end position="985"/>
    </location>
</feature>
<proteinExistence type="predicted"/>
<dbReference type="InterPro" id="IPR051681">
    <property type="entry name" value="Ser/Thr_Kinases-Pseudokinases"/>
</dbReference>
<gene>
    <name evidence="5" type="ORF">OSTQU699_LOCUS8620</name>
</gene>
<keyword evidence="3" id="KW-0732">Signal</keyword>
<protein>
    <recommendedName>
        <fullName evidence="4">Protein kinase domain-containing protein</fullName>
    </recommendedName>
</protein>
<feature type="compositionally biased region" description="Basic and acidic residues" evidence="1">
    <location>
        <begin position="830"/>
        <end position="839"/>
    </location>
</feature>
<dbReference type="EMBL" id="CAJHUC010002135">
    <property type="protein sequence ID" value="CAD7703263.1"/>
    <property type="molecule type" value="Genomic_DNA"/>
</dbReference>
<dbReference type="PANTHER" id="PTHR44329:SF214">
    <property type="entry name" value="PROTEIN KINASE DOMAIN-CONTAINING PROTEIN"/>
    <property type="match status" value="1"/>
</dbReference>
<feature type="domain" description="Protein kinase" evidence="4">
    <location>
        <begin position="368"/>
        <end position="678"/>
    </location>
</feature>
<keyword evidence="2" id="KW-1133">Transmembrane helix</keyword>
<dbReference type="Gene3D" id="1.10.510.10">
    <property type="entry name" value="Transferase(Phosphotransferase) domain 1"/>
    <property type="match status" value="1"/>
</dbReference>